<comment type="caution">
    <text evidence="6">Lacks conserved residue(s) required for the propagation of feature annotation.</text>
</comment>
<keyword evidence="3 6" id="KW-0812">Transmembrane</keyword>
<reference evidence="7 8" key="1">
    <citation type="journal article" date="2017" name="Mol. Biol. Evol.">
        <title>The 4-celled Tetrabaena socialis nuclear genome reveals the essential components for genetic control of cell number at the origin of multicellularity in the volvocine lineage.</title>
        <authorList>
            <person name="Featherston J."/>
            <person name="Arakaki Y."/>
            <person name="Hanschen E.R."/>
            <person name="Ferris P.J."/>
            <person name="Michod R.E."/>
            <person name="Olson B.J.S.C."/>
            <person name="Nozaki H."/>
            <person name="Durand P.M."/>
        </authorList>
    </citation>
    <scope>NUCLEOTIDE SEQUENCE [LARGE SCALE GENOMIC DNA]</scope>
    <source>
        <strain evidence="7 8">NIES-571</strain>
    </source>
</reference>
<comment type="similarity">
    <text evidence="2 6">Belongs to the CTL (choline transporter-like) family.</text>
</comment>
<sequence length="243" mass="25563">MVRLTIIWSIGSGVLFAIVCFAVGAVPFGIILLVTSALTALFYWWIRDQLKMCAELLAMAGRGLNDNLGLVPAAIGIKVVGMAVLIYGAAGFFSAVNIGAVYQSPYVVTRNAAVPEAAVCSDAAGALVPCCEFRTAGWAGVYAFLAACFILWTAMLIMQIKLYTVADTTAQWYFNAAGSSSAAVGSGRQASGSVRLALRHCLTSSFGSVAFAAAVLAVLRAVRRVMEDAARRNVICCIINCIV</sequence>
<proteinExistence type="inferred from homology"/>
<dbReference type="Pfam" id="PF04515">
    <property type="entry name" value="Choline_transpo"/>
    <property type="match status" value="1"/>
</dbReference>
<feature type="transmembrane region" description="Helical" evidence="6">
    <location>
        <begin position="13"/>
        <end position="46"/>
    </location>
</feature>
<evidence type="ECO:0000256" key="2">
    <source>
        <dbReference type="ARBA" id="ARBA00007168"/>
    </source>
</evidence>
<evidence type="ECO:0000256" key="5">
    <source>
        <dbReference type="ARBA" id="ARBA00023136"/>
    </source>
</evidence>
<evidence type="ECO:0000256" key="1">
    <source>
        <dbReference type="ARBA" id="ARBA00004141"/>
    </source>
</evidence>
<evidence type="ECO:0000313" key="7">
    <source>
        <dbReference type="EMBL" id="PNG99417.1"/>
    </source>
</evidence>
<dbReference type="PANTHER" id="PTHR12385:SF98">
    <property type="entry name" value="CHOLINE TRANSPORTER-LIKE PROTEIN"/>
    <property type="match status" value="1"/>
</dbReference>
<accession>A0A2J7ZGN9</accession>
<keyword evidence="4 6" id="KW-1133">Transmembrane helix</keyword>
<dbReference type="InterPro" id="IPR007603">
    <property type="entry name" value="Choline_transptr-like"/>
</dbReference>
<comment type="caution">
    <text evidence="7">The sequence shown here is derived from an EMBL/GenBank/DDBJ whole genome shotgun (WGS) entry which is preliminary data.</text>
</comment>
<dbReference type="PANTHER" id="PTHR12385">
    <property type="entry name" value="CHOLINE TRANSPORTER-LIKE (SLC FAMILY 44)"/>
    <property type="match status" value="1"/>
</dbReference>
<dbReference type="OrthoDB" id="420519at2759"/>
<protein>
    <recommendedName>
        <fullName evidence="6">Choline transporter-like protein</fullName>
    </recommendedName>
</protein>
<feature type="transmembrane region" description="Helical" evidence="6">
    <location>
        <begin position="202"/>
        <end position="222"/>
    </location>
</feature>
<comment type="subcellular location">
    <subcellularLocation>
        <location evidence="6">Cell membrane</location>
        <topology evidence="6">Multi-pass membrane protein</topology>
    </subcellularLocation>
    <subcellularLocation>
        <location evidence="1">Membrane</location>
        <topology evidence="1">Multi-pass membrane protein</topology>
    </subcellularLocation>
</comment>
<dbReference type="EMBL" id="PGGS01002960">
    <property type="protein sequence ID" value="PNG99417.1"/>
    <property type="molecule type" value="Genomic_DNA"/>
</dbReference>
<dbReference type="AlphaFoldDB" id="A0A2J7ZGN9"/>
<feature type="transmembrane region" description="Helical" evidence="6">
    <location>
        <begin position="141"/>
        <end position="160"/>
    </location>
</feature>
<evidence type="ECO:0000256" key="3">
    <source>
        <dbReference type="ARBA" id="ARBA00022692"/>
    </source>
</evidence>
<evidence type="ECO:0000256" key="4">
    <source>
        <dbReference type="ARBA" id="ARBA00022989"/>
    </source>
</evidence>
<keyword evidence="8" id="KW-1185">Reference proteome</keyword>
<dbReference type="Proteomes" id="UP000236333">
    <property type="component" value="Unassembled WGS sequence"/>
</dbReference>
<evidence type="ECO:0000313" key="8">
    <source>
        <dbReference type="Proteomes" id="UP000236333"/>
    </source>
</evidence>
<comment type="function">
    <text evidence="6">Choline transporter.</text>
</comment>
<keyword evidence="5 6" id="KW-0472">Membrane</keyword>
<name>A0A2J7ZGN9_9CHLO</name>
<evidence type="ECO:0000256" key="6">
    <source>
        <dbReference type="RuleBase" id="RU368066"/>
    </source>
</evidence>
<gene>
    <name evidence="7" type="ORF">TSOC_014805</name>
</gene>
<organism evidence="7 8">
    <name type="scientific">Tetrabaena socialis</name>
    <dbReference type="NCBI Taxonomy" id="47790"/>
    <lineage>
        <taxon>Eukaryota</taxon>
        <taxon>Viridiplantae</taxon>
        <taxon>Chlorophyta</taxon>
        <taxon>core chlorophytes</taxon>
        <taxon>Chlorophyceae</taxon>
        <taxon>CS clade</taxon>
        <taxon>Chlamydomonadales</taxon>
        <taxon>Tetrabaenaceae</taxon>
        <taxon>Tetrabaena</taxon>
    </lineage>
</organism>
<dbReference type="GO" id="GO:0005886">
    <property type="term" value="C:plasma membrane"/>
    <property type="evidence" value="ECO:0007669"/>
    <property type="project" value="UniProtKB-SubCell"/>
</dbReference>
<dbReference type="GO" id="GO:0022857">
    <property type="term" value="F:transmembrane transporter activity"/>
    <property type="evidence" value="ECO:0007669"/>
    <property type="project" value="UniProtKB-UniRule"/>
</dbReference>
<feature type="transmembrane region" description="Helical" evidence="6">
    <location>
        <begin position="67"/>
        <end position="90"/>
    </location>
</feature>
<feature type="non-terminal residue" evidence="7">
    <location>
        <position position="243"/>
    </location>
</feature>